<dbReference type="InterPro" id="IPR020904">
    <property type="entry name" value="Sc_DH/Rdtase_CS"/>
</dbReference>
<keyword evidence="4" id="KW-1185">Reference proteome</keyword>
<keyword evidence="2" id="KW-0560">Oxidoreductase</keyword>
<proteinExistence type="inferred from homology"/>
<dbReference type="PRINTS" id="PR00080">
    <property type="entry name" value="SDRFAMILY"/>
</dbReference>
<dbReference type="Proteomes" id="UP001176961">
    <property type="component" value="Unassembled WGS sequence"/>
</dbReference>
<dbReference type="PROSITE" id="PS00061">
    <property type="entry name" value="ADH_SHORT"/>
    <property type="match status" value="1"/>
</dbReference>
<protein>
    <recommendedName>
        <fullName evidence="5">Dehydrogenase/reductase SDR family member 4</fullName>
    </recommendedName>
</protein>
<gene>
    <name evidence="3" type="ORF">CYNAS_LOCUS3988</name>
</gene>
<dbReference type="PANTHER" id="PTHR43943">
    <property type="entry name" value="DEHYDROGENASE/REDUCTASE (SDR FAMILY) MEMBER 4"/>
    <property type="match status" value="1"/>
</dbReference>
<comment type="similarity">
    <text evidence="1">Belongs to the short-chain dehydrogenases/reductases (SDR) family.</text>
</comment>
<dbReference type="PANTHER" id="PTHR43943:SF2">
    <property type="entry name" value="DEHYDROGENASE_REDUCTASE 4"/>
    <property type="match status" value="1"/>
</dbReference>
<evidence type="ECO:0000256" key="1">
    <source>
        <dbReference type="ARBA" id="ARBA00006484"/>
    </source>
</evidence>
<comment type="caution">
    <text evidence="3">The sequence shown here is derived from an EMBL/GenBank/DDBJ whole genome shotgun (WGS) entry which is preliminary data.</text>
</comment>
<dbReference type="InterPro" id="IPR036291">
    <property type="entry name" value="NAD(P)-bd_dom_sf"/>
</dbReference>
<organism evidence="3 4">
    <name type="scientific">Cylicocyclus nassatus</name>
    <name type="common">Nematode worm</name>
    <dbReference type="NCBI Taxonomy" id="53992"/>
    <lineage>
        <taxon>Eukaryota</taxon>
        <taxon>Metazoa</taxon>
        <taxon>Ecdysozoa</taxon>
        <taxon>Nematoda</taxon>
        <taxon>Chromadorea</taxon>
        <taxon>Rhabditida</taxon>
        <taxon>Rhabditina</taxon>
        <taxon>Rhabditomorpha</taxon>
        <taxon>Strongyloidea</taxon>
        <taxon>Strongylidae</taxon>
        <taxon>Cylicocyclus</taxon>
    </lineage>
</organism>
<dbReference type="FunFam" id="3.40.50.720:FF:000084">
    <property type="entry name" value="Short-chain dehydrogenase reductase"/>
    <property type="match status" value="1"/>
</dbReference>
<evidence type="ECO:0000256" key="2">
    <source>
        <dbReference type="ARBA" id="ARBA00023002"/>
    </source>
</evidence>
<dbReference type="AlphaFoldDB" id="A0AA36DS66"/>
<accession>A0AA36DS66</accession>
<reference evidence="3" key="1">
    <citation type="submission" date="2023-07" db="EMBL/GenBank/DDBJ databases">
        <authorList>
            <consortium name="CYATHOMIX"/>
        </authorList>
    </citation>
    <scope>NUCLEOTIDE SEQUENCE</scope>
    <source>
        <strain evidence="3">N/A</strain>
    </source>
</reference>
<dbReference type="GO" id="GO:0004090">
    <property type="term" value="F:carbonyl reductase (NADPH) activity"/>
    <property type="evidence" value="ECO:0007669"/>
    <property type="project" value="TreeGrafter"/>
</dbReference>
<evidence type="ECO:0000313" key="4">
    <source>
        <dbReference type="Proteomes" id="UP001176961"/>
    </source>
</evidence>
<name>A0AA36DS66_CYLNA</name>
<evidence type="ECO:0000313" key="3">
    <source>
        <dbReference type="EMBL" id="CAJ0592005.1"/>
    </source>
</evidence>
<sequence>MRNCHRFEGKVAIVTAATNGIGLAIAERLGSEGAAVVICSRNQKNVDDAVNYLRSKGVSKVEGIACHVANKEHQQNLVDFAIDKFKGIDILINNHGINPAFGHILDVDEKVWDKLFEVNVKAGWQLTKLVHPHMIKRGGGNIIFNASIGAYKSPPGIAAYGVTKTALLGLIKALANGLAKDNIRVNGIAPGVIKTKMSKPLWSGNGEEGEKDMVEALDIPLGRLGVSEECAGAVAFLASGDAKYVTGETIVIAGGVHARL</sequence>
<dbReference type="Gene3D" id="3.40.50.720">
    <property type="entry name" value="NAD(P)-binding Rossmann-like Domain"/>
    <property type="match status" value="1"/>
</dbReference>
<dbReference type="NCBIfam" id="NF005559">
    <property type="entry name" value="PRK07231.1"/>
    <property type="match status" value="1"/>
</dbReference>
<dbReference type="PRINTS" id="PR00081">
    <property type="entry name" value="GDHRDH"/>
</dbReference>
<dbReference type="EMBL" id="CATQJL010000001">
    <property type="protein sequence ID" value="CAJ0592005.1"/>
    <property type="molecule type" value="Genomic_DNA"/>
</dbReference>
<evidence type="ECO:0008006" key="5">
    <source>
        <dbReference type="Google" id="ProtNLM"/>
    </source>
</evidence>
<dbReference type="InterPro" id="IPR002347">
    <property type="entry name" value="SDR_fam"/>
</dbReference>
<dbReference type="SUPFAM" id="SSF51735">
    <property type="entry name" value="NAD(P)-binding Rossmann-fold domains"/>
    <property type="match status" value="1"/>
</dbReference>
<dbReference type="Pfam" id="PF13561">
    <property type="entry name" value="adh_short_C2"/>
    <property type="match status" value="1"/>
</dbReference>